<organism evidence="1 2">
    <name type="scientific">Hirundo rustica rustica</name>
    <dbReference type="NCBI Taxonomy" id="333673"/>
    <lineage>
        <taxon>Eukaryota</taxon>
        <taxon>Metazoa</taxon>
        <taxon>Chordata</taxon>
        <taxon>Craniata</taxon>
        <taxon>Vertebrata</taxon>
        <taxon>Euteleostomi</taxon>
        <taxon>Archelosauria</taxon>
        <taxon>Archosauria</taxon>
        <taxon>Dinosauria</taxon>
        <taxon>Saurischia</taxon>
        <taxon>Theropoda</taxon>
        <taxon>Coelurosauria</taxon>
        <taxon>Aves</taxon>
        <taxon>Neognathae</taxon>
        <taxon>Neoaves</taxon>
        <taxon>Telluraves</taxon>
        <taxon>Australaves</taxon>
        <taxon>Passeriformes</taxon>
        <taxon>Sylvioidea</taxon>
        <taxon>Hirundinidae</taxon>
        <taxon>Hirundo</taxon>
    </lineage>
</organism>
<proteinExistence type="predicted"/>
<reference evidence="1 2" key="1">
    <citation type="submission" date="2018-07" db="EMBL/GenBank/DDBJ databases">
        <title>A high quality draft genome assembly of the barn swallow (H. rustica rustica).</title>
        <authorList>
            <person name="Formenti G."/>
            <person name="Chiara M."/>
            <person name="Poveda L."/>
            <person name="Francoijs K.-J."/>
            <person name="Bonisoli-Alquati A."/>
            <person name="Canova L."/>
            <person name="Gianfranceschi L."/>
            <person name="Horner D.S."/>
            <person name="Saino N."/>
        </authorList>
    </citation>
    <scope>NUCLEOTIDE SEQUENCE [LARGE SCALE GENOMIC DNA]</scope>
    <source>
        <strain evidence="1">Chelidonia</strain>
        <tissue evidence="1">Blood</tissue>
    </source>
</reference>
<evidence type="ECO:0000313" key="2">
    <source>
        <dbReference type="Proteomes" id="UP000269221"/>
    </source>
</evidence>
<protein>
    <submittedName>
        <fullName evidence="1">Uncharacterized protein</fullName>
    </submittedName>
</protein>
<accession>A0A3M0JMM9</accession>
<name>A0A3M0JMM9_HIRRU</name>
<dbReference type="EMBL" id="QRBI01000134">
    <property type="protein sequence ID" value="RMC02193.1"/>
    <property type="molecule type" value="Genomic_DNA"/>
</dbReference>
<sequence>MGQYRKNPARKELSPQKELLGKVELEDTDAVSGTTGHDRWDVTLLRQPTPRHLAQTAALQNVAIFRVERPLKCTIGTILCFILGKNLGSFLSYELYFKASKGLALDWFYPQFPEVIEIRITERTAGLEDDLCPMREFEASPMAVFSQIKLATNFYGEGRVCSTVVTKFGSLSLYPKVQEWLPAGNGLAHLLLAQAEEGFSLAHLYEGFACKAPGSRLHMELIRAVTSVPCPATILTETSEQNPLNITSAFSSHAKESLALLTASGRFSHPLTSPVDEFIQHTLLTDQLSSLCSQAQQFLF</sequence>
<evidence type="ECO:0000313" key="1">
    <source>
        <dbReference type="EMBL" id="RMC02193.1"/>
    </source>
</evidence>
<gene>
    <name evidence="1" type="ORF">DUI87_21360</name>
</gene>
<dbReference type="AlphaFoldDB" id="A0A3M0JMM9"/>
<keyword evidence="2" id="KW-1185">Reference proteome</keyword>
<dbReference type="Proteomes" id="UP000269221">
    <property type="component" value="Unassembled WGS sequence"/>
</dbReference>
<comment type="caution">
    <text evidence="1">The sequence shown here is derived from an EMBL/GenBank/DDBJ whole genome shotgun (WGS) entry which is preliminary data.</text>
</comment>